<proteinExistence type="predicted"/>
<evidence type="ECO:0000256" key="1">
    <source>
        <dbReference type="SAM" id="Phobius"/>
    </source>
</evidence>
<keyword evidence="1" id="KW-0472">Membrane</keyword>
<dbReference type="Proteomes" id="UP001589836">
    <property type="component" value="Unassembled WGS sequence"/>
</dbReference>
<keyword evidence="3" id="KW-1185">Reference proteome</keyword>
<dbReference type="EMBL" id="JBHLTP010000003">
    <property type="protein sequence ID" value="MFC0523034.1"/>
    <property type="molecule type" value="Genomic_DNA"/>
</dbReference>
<keyword evidence="1" id="KW-1133">Transmembrane helix</keyword>
<feature type="transmembrane region" description="Helical" evidence="1">
    <location>
        <begin position="42"/>
        <end position="60"/>
    </location>
</feature>
<evidence type="ECO:0000313" key="2">
    <source>
        <dbReference type="EMBL" id="MFC0523034.1"/>
    </source>
</evidence>
<accession>A0ABV6LL62</accession>
<protein>
    <submittedName>
        <fullName evidence="2">Uncharacterized protein</fullName>
    </submittedName>
</protein>
<reference evidence="2 3" key="1">
    <citation type="submission" date="2024-09" db="EMBL/GenBank/DDBJ databases">
        <authorList>
            <person name="Sun Q."/>
            <person name="Mori K."/>
        </authorList>
    </citation>
    <scope>NUCLEOTIDE SEQUENCE [LARGE SCALE GENOMIC DNA]</scope>
    <source>
        <strain evidence="2 3">NCAIM B.02529</strain>
    </source>
</reference>
<comment type="caution">
    <text evidence="2">The sequence shown here is derived from an EMBL/GenBank/DDBJ whole genome shotgun (WGS) entry which is preliminary data.</text>
</comment>
<gene>
    <name evidence="2" type="ORF">ACFFGV_05425</name>
</gene>
<organism evidence="2 3">
    <name type="scientific">Pontibacillus salicampi</name>
    <dbReference type="NCBI Taxonomy" id="1449801"/>
    <lineage>
        <taxon>Bacteria</taxon>
        <taxon>Bacillati</taxon>
        <taxon>Bacillota</taxon>
        <taxon>Bacilli</taxon>
        <taxon>Bacillales</taxon>
        <taxon>Bacillaceae</taxon>
        <taxon>Pontibacillus</taxon>
    </lineage>
</organism>
<keyword evidence="1" id="KW-0812">Transmembrane</keyword>
<evidence type="ECO:0000313" key="3">
    <source>
        <dbReference type="Proteomes" id="UP001589836"/>
    </source>
</evidence>
<name>A0ABV6LL62_9BACI</name>
<sequence length="157" mass="18571">MISKWKKQLLYISEPSKRKVSFDKVTAYLPERQALVRKGKRFGRIVTLIFIFTGVFWILGNQLGFDGREDESQKPQNMEEQAAEFEAKSIEMRSKQELNVAKQYLSSEHYDRYILLLQRVQTYPPESQRSEMDSKRYQDIMDEIHALESSIEQRKGN</sequence>